<sequence length="299" mass="34305">MNRENAIERLLLSRCSQYHDDGEILKTLEQRYSLAGAQKNYLVLEPTDGGTTRAEIEKSSHRRSKKRQSEFKIFGSLQTSSTEKARENKHHPLKTKNEFKRFIKSSLALQAAVTRKIKRILKKNPHYLDKVADLASLSMCKKILKFEDFVEMNRLWNSYIQEVVKGTENMMTISTRLSTCELIGALIEVTHSGCVDNVGKQGIIIWESQHNFAIVSPRSDNWKSEIGLLKPNYSISEMVGGIKLINKQDTRFKLSIDWGSSDENSQVIDFEIIGDRLMVRSIDRANKKFKNHSVKDIKL</sequence>
<comment type="similarity">
    <text evidence="2">Belongs to the eukaryotic/archaeal RNase P protein component 1 family.</text>
</comment>
<dbReference type="SUPFAM" id="SSF101744">
    <property type="entry name" value="Rof/RNase P subunit-like"/>
    <property type="match status" value="1"/>
</dbReference>
<dbReference type="SMART" id="SM00538">
    <property type="entry name" value="POP4"/>
    <property type="match status" value="1"/>
</dbReference>
<keyword evidence="3" id="KW-0539">Nucleus</keyword>
<comment type="subcellular location">
    <subcellularLocation>
        <location evidence="1">Nucleus</location>
    </subcellularLocation>
</comment>
<dbReference type="EMBL" id="CAACVR010000007">
    <property type="protein sequence ID" value="VEU20831.1"/>
    <property type="molecule type" value="Genomic_DNA"/>
</dbReference>
<dbReference type="GO" id="GO:0001682">
    <property type="term" value="P:tRNA 5'-leader removal"/>
    <property type="evidence" value="ECO:0007669"/>
    <property type="project" value="InterPro"/>
</dbReference>
<dbReference type="FunCoup" id="A0A448YIW5">
    <property type="interactions" value="244"/>
</dbReference>
<dbReference type="PANTHER" id="PTHR13348">
    <property type="entry name" value="RIBONUCLEASE P SUBUNIT P29"/>
    <property type="match status" value="1"/>
</dbReference>
<dbReference type="GO" id="GO:0006364">
    <property type="term" value="P:rRNA processing"/>
    <property type="evidence" value="ECO:0007669"/>
    <property type="project" value="TreeGrafter"/>
</dbReference>
<dbReference type="STRING" id="13370.A0A448YIW5"/>
<gene>
    <name evidence="4" type="ORF">BRENAR_LOCUS1566</name>
</gene>
<evidence type="ECO:0000256" key="3">
    <source>
        <dbReference type="PIRNR" id="PIRNR027081"/>
    </source>
</evidence>
<dbReference type="InterPro" id="IPR023534">
    <property type="entry name" value="Rof/RNase_P-like"/>
</dbReference>
<dbReference type="PIRSF" id="PIRSF027081">
    <property type="entry name" value="RNase_P/MRP_p29_subunit"/>
    <property type="match status" value="1"/>
</dbReference>
<dbReference type="GO" id="GO:0000172">
    <property type="term" value="C:ribonuclease MRP complex"/>
    <property type="evidence" value="ECO:0007669"/>
    <property type="project" value="InterPro"/>
</dbReference>
<keyword evidence="5" id="KW-1185">Reference proteome</keyword>
<dbReference type="InterPro" id="IPR036980">
    <property type="entry name" value="RNase_P/MRP_Rpp29_sf"/>
</dbReference>
<dbReference type="AlphaFoldDB" id="A0A448YIW5"/>
<dbReference type="InterPro" id="IPR002730">
    <property type="entry name" value="Rpp29/RNP1"/>
</dbReference>
<dbReference type="Gene3D" id="2.30.30.210">
    <property type="entry name" value="Ribonuclease P/MRP, subunit p29"/>
    <property type="match status" value="1"/>
</dbReference>
<name>A0A448YIW5_BRENA</name>
<reference evidence="4 5" key="1">
    <citation type="submission" date="2018-12" db="EMBL/GenBank/DDBJ databases">
        <authorList>
            <person name="Tiukova I."/>
            <person name="Dainat J."/>
        </authorList>
    </citation>
    <scope>NUCLEOTIDE SEQUENCE [LARGE SCALE GENOMIC DNA]</scope>
</reference>
<dbReference type="Proteomes" id="UP000290900">
    <property type="component" value="Unassembled WGS sequence"/>
</dbReference>
<evidence type="ECO:0000256" key="2">
    <source>
        <dbReference type="ARBA" id="ARBA00006181"/>
    </source>
</evidence>
<dbReference type="InParanoid" id="A0A448YIW5"/>
<dbReference type="Pfam" id="PF01868">
    <property type="entry name" value="RNase_P-MRP_p29"/>
    <property type="match status" value="1"/>
</dbReference>
<evidence type="ECO:0000313" key="5">
    <source>
        <dbReference type="Proteomes" id="UP000290900"/>
    </source>
</evidence>
<dbReference type="GO" id="GO:0033204">
    <property type="term" value="F:ribonuclease P RNA binding"/>
    <property type="evidence" value="ECO:0007669"/>
    <property type="project" value="InterPro"/>
</dbReference>
<dbReference type="GO" id="GO:0030677">
    <property type="term" value="C:ribonuclease P complex"/>
    <property type="evidence" value="ECO:0007669"/>
    <property type="project" value="InterPro"/>
</dbReference>
<evidence type="ECO:0000313" key="4">
    <source>
        <dbReference type="EMBL" id="VEU20831.1"/>
    </source>
</evidence>
<accession>A0A448YIW5</accession>
<proteinExistence type="inferred from homology"/>
<dbReference type="OrthoDB" id="124041at2759"/>
<protein>
    <recommendedName>
        <fullName evidence="3">Ribonuclease P protein subunit</fullName>
    </recommendedName>
</protein>
<keyword evidence="3" id="KW-0819">tRNA processing</keyword>
<dbReference type="GO" id="GO:0005634">
    <property type="term" value="C:nucleus"/>
    <property type="evidence" value="ECO:0007669"/>
    <property type="project" value="UniProtKB-SubCell"/>
</dbReference>
<organism evidence="4 5">
    <name type="scientific">Brettanomyces naardenensis</name>
    <name type="common">Yeast</name>
    <dbReference type="NCBI Taxonomy" id="13370"/>
    <lineage>
        <taxon>Eukaryota</taxon>
        <taxon>Fungi</taxon>
        <taxon>Dikarya</taxon>
        <taxon>Ascomycota</taxon>
        <taxon>Saccharomycotina</taxon>
        <taxon>Pichiomycetes</taxon>
        <taxon>Pichiales</taxon>
        <taxon>Pichiaceae</taxon>
        <taxon>Brettanomyces</taxon>
    </lineage>
</organism>
<dbReference type="InterPro" id="IPR016848">
    <property type="entry name" value="RNase_P/MRP_Rpp29-subunit"/>
</dbReference>
<dbReference type="PANTHER" id="PTHR13348:SF0">
    <property type="entry name" value="RIBONUCLEASE P PROTEIN SUBUNIT P29"/>
    <property type="match status" value="1"/>
</dbReference>
<evidence type="ECO:0000256" key="1">
    <source>
        <dbReference type="ARBA" id="ARBA00004123"/>
    </source>
</evidence>